<dbReference type="Pfam" id="PF00011">
    <property type="entry name" value="HSP20"/>
    <property type="match status" value="1"/>
</dbReference>
<dbReference type="Gene3D" id="2.60.40.790">
    <property type="match status" value="1"/>
</dbReference>
<evidence type="ECO:0000256" key="1">
    <source>
        <dbReference type="ARBA" id="ARBA00023016"/>
    </source>
</evidence>
<keyword evidence="1" id="KW-0346">Stress response</keyword>
<name>A0ABU6T335_9FABA</name>
<feature type="region of interest" description="Disordered" evidence="4">
    <location>
        <begin position="126"/>
        <end position="159"/>
    </location>
</feature>
<evidence type="ECO:0000313" key="7">
    <source>
        <dbReference type="Proteomes" id="UP001341840"/>
    </source>
</evidence>
<comment type="caution">
    <text evidence="6">The sequence shown here is derived from an EMBL/GenBank/DDBJ whole genome shotgun (WGS) entry which is preliminary data.</text>
</comment>
<dbReference type="PANTHER" id="PTHR11527">
    <property type="entry name" value="HEAT-SHOCK PROTEIN 20 FAMILY MEMBER"/>
    <property type="match status" value="1"/>
</dbReference>
<feature type="compositionally biased region" description="Basic and acidic residues" evidence="4">
    <location>
        <begin position="142"/>
        <end position="151"/>
    </location>
</feature>
<dbReference type="PROSITE" id="PS01031">
    <property type="entry name" value="SHSP"/>
    <property type="match status" value="1"/>
</dbReference>
<proteinExistence type="inferred from homology"/>
<dbReference type="EMBL" id="JASCZI010090622">
    <property type="protein sequence ID" value="MED6142760.1"/>
    <property type="molecule type" value="Genomic_DNA"/>
</dbReference>
<reference evidence="6 7" key="1">
    <citation type="journal article" date="2023" name="Plants (Basel)">
        <title>Bridging the Gap: Combining Genomics and Transcriptomics Approaches to Understand Stylosanthes scabra, an Orphan Legume from the Brazilian Caatinga.</title>
        <authorList>
            <person name="Ferreira-Neto J.R.C."/>
            <person name="da Silva M.D."/>
            <person name="Binneck E."/>
            <person name="de Melo N.F."/>
            <person name="da Silva R.H."/>
            <person name="de Melo A.L.T.M."/>
            <person name="Pandolfi V."/>
            <person name="Bustamante F.O."/>
            <person name="Brasileiro-Vidal A.C."/>
            <person name="Benko-Iseppon A.M."/>
        </authorList>
    </citation>
    <scope>NUCLEOTIDE SEQUENCE [LARGE SCALE GENOMIC DNA]</scope>
    <source>
        <tissue evidence="6">Leaves</tissue>
    </source>
</reference>
<feature type="domain" description="SHSP" evidence="5">
    <location>
        <begin position="20"/>
        <end position="142"/>
    </location>
</feature>
<accession>A0ABU6T335</accession>
<evidence type="ECO:0000313" key="6">
    <source>
        <dbReference type="EMBL" id="MED6142760.1"/>
    </source>
</evidence>
<organism evidence="6 7">
    <name type="scientific">Stylosanthes scabra</name>
    <dbReference type="NCBI Taxonomy" id="79078"/>
    <lineage>
        <taxon>Eukaryota</taxon>
        <taxon>Viridiplantae</taxon>
        <taxon>Streptophyta</taxon>
        <taxon>Embryophyta</taxon>
        <taxon>Tracheophyta</taxon>
        <taxon>Spermatophyta</taxon>
        <taxon>Magnoliopsida</taxon>
        <taxon>eudicotyledons</taxon>
        <taxon>Gunneridae</taxon>
        <taxon>Pentapetalae</taxon>
        <taxon>rosids</taxon>
        <taxon>fabids</taxon>
        <taxon>Fabales</taxon>
        <taxon>Fabaceae</taxon>
        <taxon>Papilionoideae</taxon>
        <taxon>50 kb inversion clade</taxon>
        <taxon>dalbergioids sensu lato</taxon>
        <taxon>Dalbergieae</taxon>
        <taxon>Pterocarpus clade</taxon>
        <taxon>Stylosanthes</taxon>
    </lineage>
</organism>
<dbReference type="InterPro" id="IPR008978">
    <property type="entry name" value="HSP20-like_chaperone"/>
</dbReference>
<protein>
    <recommendedName>
        <fullName evidence="5">SHSP domain-containing protein</fullName>
    </recommendedName>
</protein>
<dbReference type="InterPro" id="IPR002068">
    <property type="entry name" value="A-crystallin/Hsp20_dom"/>
</dbReference>
<evidence type="ECO:0000256" key="3">
    <source>
        <dbReference type="RuleBase" id="RU003616"/>
    </source>
</evidence>
<evidence type="ECO:0000256" key="4">
    <source>
        <dbReference type="SAM" id="MobiDB-lite"/>
    </source>
</evidence>
<keyword evidence="7" id="KW-1185">Reference proteome</keyword>
<feature type="compositionally biased region" description="Basic residues" evidence="4">
    <location>
        <begin position="130"/>
        <end position="139"/>
    </location>
</feature>
<comment type="similarity">
    <text evidence="2 3">Belongs to the small heat shock protein (HSP20) family.</text>
</comment>
<gene>
    <name evidence="6" type="ORF">PIB30_000320</name>
</gene>
<evidence type="ECO:0000256" key="2">
    <source>
        <dbReference type="PROSITE-ProRule" id="PRU00285"/>
    </source>
</evidence>
<dbReference type="InterPro" id="IPR031107">
    <property type="entry name" value="Small_HSP"/>
</dbReference>
<dbReference type="Proteomes" id="UP001341840">
    <property type="component" value="Unassembled WGS sequence"/>
</dbReference>
<sequence length="172" mass="20037">MSLFQSLVYDPGFFFGNSDIMGFESITQMDWKETRNSHVFEIDLPGFKKEDVKIELRQDGIIGIRAERKEEEEQEEEEKKKLTWHCRERETSRVFSREFRLPENARVDDIKASMRDGVLSITVAKDESKKKHKSHKKVVHISQHEQQEQEHGGVSAHSNNNKGIGRFVCCKA</sequence>
<evidence type="ECO:0000259" key="5">
    <source>
        <dbReference type="PROSITE" id="PS01031"/>
    </source>
</evidence>
<dbReference type="SUPFAM" id="SSF49764">
    <property type="entry name" value="HSP20-like chaperones"/>
    <property type="match status" value="1"/>
</dbReference>